<feature type="transmembrane region" description="Helical" evidence="8">
    <location>
        <begin position="205"/>
        <end position="223"/>
    </location>
</feature>
<feature type="transmembrane region" description="Helical" evidence="8">
    <location>
        <begin position="129"/>
        <end position="145"/>
    </location>
</feature>
<evidence type="ECO:0000256" key="3">
    <source>
        <dbReference type="ARBA" id="ARBA00022679"/>
    </source>
</evidence>
<keyword evidence="3" id="KW-0808">Transferase</keyword>
<comment type="similarity">
    <text evidence="7">Belongs to the glycosyltransferase 87 family.</text>
</comment>
<dbReference type="InParanoid" id="A0A146G8Z8"/>
<keyword evidence="5 8" id="KW-1133">Transmembrane helix</keyword>
<feature type="transmembrane region" description="Helical" evidence="8">
    <location>
        <begin position="175"/>
        <end position="199"/>
    </location>
</feature>
<keyword evidence="10" id="KW-1185">Reference proteome</keyword>
<evidence type="ECO:0000256" key="8">
    <source>
        <dbReference type="SAM" id="Phobius"/>
    </source>
</evidence>
<dbReference type="Pfam" id="PF09594">
    <property type="entry name" value="GT87"/>
    <property type="match status" value="1"/>
</dbReference>
<proteinExistence type="inferred from homology"/>
<keyword evidence="6 8" id="KW-0472">Membrane</keyword>
<comment type="subcellular location">
    <subcellularLocation>
        <location evidence="1">Cell membrane</location>
        <topology evidence="1">Multi-pass membrane protein</topology>
    </subcellularLocation>
</comment>
<evidence type="ECO:0000313" key="9">
    <source>
        <dbReference type="EMBL" id="GAT33327.1"/>
    </source>
</evidence>
<evidence type="ECO:0000256" key="2">
    <source>
        <dbReference type="ARBA" id="ARBA00022475"/>
    </source>
</evidence>
<evidence type="ECO:0000256" key="1">
    <source>
        <dbReference type="ARBA" id="ARBA00004651"/>
    </source>
</evidence>
<evidence type="ECO:0000256" key="4">
    <source>
        <dbReference type="ARBA" id="ARBA00022692"/>
    </source>
</evidence>
<dbReference type="InterPro" id="IPR018584">
    <property type="entry name" value="GT87"/>
</dbReference>
<feature type="transmembrane region" description="Helical" evidence="8">
    <location>
        <begin position="25"/>
        <end position="46"/>
    </location>
</feature>
<organism evidence="9 10">
    <name type="scientific">Terrimicrobium sacchariphilum</name>
    <dbReference type="NCBI Taxonomy" id="690879"/>
    <lineage>
        <taxon>Bacteria</taxon>
        <taxon>Pseudomonadati</taxon>
        <taxon>Verrucomicrobiota</taxon>
        <taxon>Terrimicrobiia</taxon>
        <taxon>Terrimicrobiales</taxon>
        <taxon>Terrimicrobiaceae</taxon>
        <taxon>Terrimicrobium</taxon>
    </lineage>
</organism>
<dbReference type="AlphaFoldDB" id="A0A146G8Z8"/>
<evidence type="ECO:0008006" key="11">
    <source>
        <dbReference type="Google" id="ProtNLM"/>
    </source>
</evidence>
<feature type="transmembrane region" description="Helical" evidence="8">
    <location>
        <begin position="292"/>
        <end position="310"/>
    </location>
</feature>
<protein>
    <recommendedName>
        <fullName evidence="11">DUF2029 domain-containing protein</fullName>
    </recommendedName>
</protein>
<comment type="caution">
    <text evidence="9">The sequence shown here is derived from an EMBL/GenBank/DDBJ whole genome shotgun (WGS) entry which is preliminary data.</text>
</comment>
<evidence type="ECO:0000313" key="10">
    <source>
        <dbReference type="Proteomes" id="UP000076023"/>
    </source>
</evidence>
<dbReference type="GO" id="GO:0005886">
    <property type="term" value="C:plasma membrane"/>
    <property type="evidence" value="ECO:0007669"/>
    <property type="project" value="UniProtKB-SubCell"/>
</dbReference>
<keyword evidence="4 8" id="KW-0812">Transmembrane</keyword>
<gene>
    <name evidence="9" type="ORF">TSACC_21741</name>
</gene>
<evidence type="ECO:0000256" key="5">
    <source>
        <dbReference type="ARBA" id="ARBA00022989"/>
    </source>
</evidence>
<reference evidence="10" key="1">
    <citation type="journal article" date="2017" name="Genome Announc.">
        <title>Draft Genome Sequence of Terrimicrobium sacchariphilum NM-5T, a Facultative Anaerobic Soil Bacterium of the Class Spartobacteria.</title>
        <authorList>
            <person name="Qiu Y.L."/>
            <person name="Tourlousse D.M."/>
            <person name="Matsuura N."/>
            <person name="Ohashi A."/>
            <person name="Sekiguchi Y."/>
        </authorList>
    </citation>
    <scope>NUCLEOTIDE SEQUENCE [LARGE SCALE GENOMIC DNA]</scope>
    <source>
        <strain evidence="10">NM-5</strain>
    </source>
</reference>
<evidence type="ECO:0000256" key="6">
    <source>
        <dbReference type="ARBA" id="ARBA00023136"/>
    </source>
</evidence>
<name>A0A146G8Z8_TERSA</name>
<dbReference type="GO" id="GO:0016758">
    <property type="term" value="F:hexosyltransferase activity"/>
    <property type="evidence" value="ECO:0007669"/>
    <property type="project" value="InterPro"/>
</dbReference>
<dbReference type="EMBL" id="BDCO01000002">
    <property type="protein sequence ID" value="GAT33327.1"/>
    <property type="molecule type" value="Genomic_DNA"/>
</dbReference>
<feature type="transmembrane region" description="Helical" evidence="8">
    <location>
        <begin position="317"/>
        <end position="336"/>
    </location>
</feature>
<dbReference type="Proteomes" id="UP000076023">
    <property type="component" value="Unassembled WGS sequence"/>
</dbReference>
<dbReference type="RefSeq" id="WP_075079077.1">
    <property type="nucleotide sequence ID" value="NZ_BDCO01000002.1"/>
</dbReference>
<accession>A0A146G8Z8</accession>
<feature type="transmembrane region" description="Helical" evidence="8">
    <location>
        <begin position="268"/>
        <end position="286"/>
    </location>
</feature>
<evidence type="ECO:0000256" key="7">
    <source>
        <dbReference type="ARBA" id="ARBA00024033"/>
    </source>
</evidence>
<sequence length="403" mass="44600">MPAASISTLWQNLWSFLDKLPAKRALVAALAIWIVYGTVISTIVAIQPTRRSATIEYQRATDNWWGGEKSLYRKKNGYLYLPQFAILYTPYEILPDRVGEPLWRLTCLGLLAGSLWAAAGHFTPRRKELIFLVATLLVLPASFSSARNGQVNMPLAGLFLLLAVTLAREKWWTSAILLGLTLILKPIAIAPILVCGVLFPRLRIPLAATLAAIIAMPFLHWNLSYAAGEYPAFFKNLTQAGKPTGHSWCDFAGMFKSFGMELPSPVQLGIRGLAGLGTLVLSWLALRRFDPVRGAFAVLFLNVTYLMLFNPRTETNSYIMLAAFAAVMGAYTGAFLKRIDYAAWWTAVAIILGSENYGNPIFPWTNLWLKALVASAIFVWLARQILSLPKTTSLPFQAAREAA</sequence>
<keyword evidence="2" id="KW-1003">Cell membrane</keyword>